<dbReference type="InterPro" id="IPR029044">
    <property type="entry name" value="Nucleotide-diphossugar_trans"/>
</dbReference>
<feature type="domain" description="Glycosyltransferase 2-like" evidence="4">
    <location>
        <begin position="135"/>
        <end position="208"/>
    </location>
</feature>
<dbReference type="Pfam" id="PF00535">
    <property type="entry name" value="Glycos_transf_2"/>
    <property type="match status" value="1"/>
</dbReference>
<keyword evidence="1" id="KW-0328">Glycosyltransferase</keyword>
<dbReference type="OrthoDB" id="46222at2157"/>
<accession>A0A1V0N5M7</accession>
<name>A0A1V0N5M7_9ARCH</name>
<dbReference type="STRING" id="74969.FAD_1587"/>
<proteinExistence type="predicted"/>
<evidence type="ECO:0000256" key="2">
    <source>
        <dbReference type="ARBA" id="ARBA00022679"/>
    </source>
</evidence>
<dbReference type="GeneID" id="84218180"/>
<evidence type="ECO:0000259" key="4">
    <source>
        <dbReference type="Pfam" id="PF13632"/>
    </source>
</evidence>
<dbReference type="Gene3D" id="3.90.550.10">
    <property type="entry name" value="Spore Coat Polysaccharide Biosynthesis Protein SpsA, Chain A"/>
    <property type="match status" value="1"/>
</dbReference>
<dbReference type="AlphaFoldDB" id="A0A1V0N5M7"/>
<sequence length="256" mass="29720">MEGISAIITVLNEEKNIRDLMVSLISQEQPFEVIVVDSMSTDKTPKILKEYAEKYDFVKYYRKKTTRGGGRNYGASKSNYDYLAFIDGDAIAGEAWIKNLRALTQNYNLVAGKSINTGNMRYSMERFRLYYEGFEVTRPSSNLMYSKSLFQSIGGFDENFVTAEDIDMNIRAVKSGAKYAVCDTCIVYTKTRETFRDFKKQAYWNGYGRRQLKEKYGKTLELSHRLNMKDLFSPTYVIRNFYGLRGYMHCMLKSKK</sequence>
<dbReference type="EMBL" id="JABGBP010000041">
    <property type="protein sequence ID" value="NOL59515.1"/>
    <property type="molecule type" value="Genomic_DNA"/>
</dbReference>
<evidence type="ECO:0000256" key="1">
    <source>
        <dbReference type="ARBA" id="ARBA00022676"/>
    </source>
</evidence>
<feature type="domain" description="Glycosyltransferase 2-like" evidence="3">
    <location>
        <begin position="5"/>
        <end position="130"/>
    </location>
</feature>
<dbReference type="RefSeq" id="WP_081142971.1">
    <property type="nucleotide sequence ID" value="NZ_CP015363.1"/>
</dbReference>
<dbReference type="Proteomes" id="UP000546917">
    <property type="component" value="Unassembled WGS sequence"/>
</dbReference>
<dbReference type="EMBL" id="CP015363">
    <property type="protein sequence ID" value="ARD85433.1"/>
    <property type="molecule type" value="Genomic_DNA"/>
</dbReference>
<reference evidence="5 7" key="1">
    <citation type="submission" date="2011-10" db="EMBL/GenBank/DDBJ databases">
        <title>Metabolic and evolutionary patterns in the extreme acidophile Ferroplasma acidiphilum.</title>
        <authorList>
            <person name="Golyshina O.V."/>
            <person name="Kozyavkin S.A."/>
            <person name="Tatusov R.L."/>
            <person name="Slesarev A.I."/>
            <person name="Golyshin P.N."/>
        </authorList>
    </citation>
    <scope>NUCLEOTIDE SEQUENCE [LARGE SCALE GENOMIC DNA]</scope>
    <source>
        <strain evidence="5">Berkeley</strain>
        <strain evidence="7">Y</strain>
    </source>
</reference>
<gene>
    <name evidence="5" type="ORF">FAD_1587</name>
    <name evidence="6" type="ORF">HLB00_01515</name>
</gene>
<dbReference type="InterPro" id="IPR001173">
    <property type="entry name" value="Glyco_trans_2-like"/>
</dbReference>
<dbReference type="KEGG" id="fai:FAD_1587"/>
<keyword evidence="7" id="KW-1185">Reference proteome</keyword>
<reference evidence="6 8" key="2">
    <citation type="submission" date="2020-05" db="EMBL/GenBank/DDBJ databases">
        <authorList>
            <person name="Zhang R."/>
        </authorList>
    </citation>
    <scope>NUCLEOTIDE SEQUENCE [LARGE SCALE GENOMIC DNA]</scope>
    <source>
        <strain evidence="6 8">DSM 28986</strain>
    </source>
</reference>
<dbReference type="Pfam" id="PF13632">
    <property type="entry name" value="Glyco_trans_2_3"/>
    <property type="match status" value="1"/>
</dbReference>
<dbReference type="Proteomes" id="UP000192050">
    <property type="component" value="Chromosome"/>
</dbReference>
<evidence type="ECO:0000259" key="3">
    <source>
        <dbReference type="Pfam" id="PF00535"/>
    </source>
</evidence>
<evidence type="ECO:0000313" key="8">
    <source>
        <dbReference type="Proteomes" id="UP000546917"/>
    </source>
</evidence>
<evidence type="ECO:0000313" key="5">
    <source>
        <dbReference type="EMBL" id="ARD85433.1"/>
    </source>
</evidence>
<organism evidence="5 7">
    <name type="scientific">Ferroplasma acidiphilum</name>
    <dbReference type="NCBI Taxonomy" id="74969"/>
    <lineage>
        <taxon>Archaea</taxon>
        <taxon>Methanobacteriati</taxon>
        <taxon>Thermoplasmatota</taxon>
        <taxon>Thermoplasmata</taxon>
        <taxon>Thermoplasmatales</taxon>
        <taxon>Ferroplasmaceae</taxon>
        <taxon>Ferroplasma</taxon>
    </lineage>
</organism>
<dbReference type="PANTHER" id="PTHR43630">
    <property type="entry name" value="POLY-BETA-1,6-N-ACETYL-D-GLUCOSAMINE SYNTHASE"/>
    <property type="match status" value="1"/>
</dbReference>
<protein>
    <submittedName>
        <fullName evidence="5">Glycosyltransferase</fullName>
    </submittedName>
</protein>
<evidence type="ECO:0000313" key="6">
    <source>
        <dbReference type="EMBL" id="NOL59515.1"/>
    </source>
</evidence>
<dbReference type="PANTHER" id="PTHR43630:SF1">
    <property type="entry name" value="POLY-BETA-1,6-N-ACETYL-D-GLUCOSAMINE SYNTHASE"/>
    <property type="match status" value="1"/>
</dbReference>
<keyword evidence="2 5" id="KW-0808">Transferase</keyword>
<dbReference type="SUPFAM" id="SSF53448">
    <property type="entry name" value="Nucleotide-diphospho-sugar transferases"/>
    <property type="match status" value="1"/>
</dbReference>
<evidence type="ECO:0000313" key="7">
    <source>
        <dbReference type="Proteomes" id="UP000192050"/>
    </source>
</evidence>
<dbReference type="GO" id="GO:0016757">
    <property type="term" value="F:glycosyltransferase activity"/>
    <property type="evidence" value="ECO:0007669"/>
    <property type="project" value="UniProtKB-KW"/>
</dbReference>